<dbReference type="GO" id="GO:0006508">
    <property type="term" value="P:proteolysis"/>
    <property type="evidence" value="ECO:0007669"/>
    <property type="project" value="InterPro"/>
</dbReference>
<proteinExistence type="inferred from homology"/>
<dbReference type="InterPro" id="IPR000667">
    <property type="entry name" value="Peptidase_S13"/>
</dbReference>
<dbReference type="EMBL" id="UGOD01000001">
    <property type="protein sequence ID" value="STX51400.1"/>
    <property type="molecule type" value="Genomic_DNA"/>
</dbReference>
<keyword evidence="3" id="KW-0732">Signal</keyword>
<feature type="signal peptide" evidence="3">
    <location>
        <begin position="1"/>
        <end position="21"/>
    </location>
</feature>
<dbReference type="Proteomes" id="UP000254794">
    <property type="component" value="Unassembled WGS sequence"/>
</dbReference>
<keyword evidence="4" id="KW-0645">Protease</keyword>
<dbReference type="PRINTS" id="PR00922">
    <property type="entry name" value="DADACBPTASE3"/>
</dbReference>
<evidence type="ECO:0000256" key="2">
    <source>
        <dbReference type="ARBA" id="ARBA00022801"/>
    </source>
</evidence>
<evidence type="ECO:0000313" key="4">
    <source>
        <dbReference type="EMBL" id="STX51400.1"/>
    </source>
</evidence>
<dbReference type="PANTHER" id="PTHR30023:SF0">
    <property type="entry name" value="PENICILLIN-SENSITIVE CARBOXYPEPTIDASE A"/>
    <property type="match status" value="1"/>
</dbReference>
<keyword evidence="5" id="KW-1185">Reference proteome</keyword>
<evidence type="ECO:0000256" key="3">
    <source>
        <dbReference type="SAM" id="SignalP"/>
    </source>
</evidence>
<feature type="chain" id="PRO_5017085716" evidence="3">
    <location>
        <begin position="22"/>
        <end position="473"/>
    </location>
</feature>
<name>A0A378JN15_9GAMM</name>
<accession>A0A378JN15</accession>
<dbReference type="InterPro" id="IPR012338">
    <property type="entry name" value="Beta-lactam/transpept-like"/>
</dbReference>
<dbReference type="RefSeq" id="WP_115331040.1">
    <property type="nucleotide sequence ID" value="NZ_CAAAHP010000001.1"/>
</dbReference>
<gene>
    <name evidence="4" type="primary">dacB_1</name>
    <name evidence="4" type="ORF">NCTC13316_01495</name>
</gene>
<dbReference type="OrthoDB" id="9802627at2"/>
<sequence>MWLIKIYKLCIGLLFSNLLYAQTPLSTEIDNLINKTLPLANVGVYIKDLKTGEIVYQRNANKMFYPASNIKLLSAAAALYKLGPNYRYKTQLGKVNKDIFLIFSGSPSLTAEKLQDLLLQLPKLGINKIDGNLIVDASIFKPPFYAPGISYDDLGWYYAAPSSAIIINENAVAYDVRATKLNKVPEFTTKVLHNPLTLINDVTTVSKAEEKEHCSLNIQLIKENQIRLYGCIAQAEQAKRMHLSVPDPELFAQEIIHQTLAKNGIELKGKVISGKAPKEVQIIAQVESDELTKLLAHMLEESDNLYADSITKLLAVTLTGDGTYKQGAYSIKTILTEHTHLDMKQLEIADGVGTRYNLITPEQLVVLLSDLYHDEAIGPTFLTILPKMGRSGTLKDRMKKTSLAGKIAAKTGSMHDVSSLSGYLAAPDGKEYIFSIISNGINTNILKAKDLEEKILLAIAKEKEIKTEPLNNN</sequence>
<reference evidence="4 5" key="1">
    <citation type="submission" date="2018-06" db="EMBL/GenBank/DDBJ databases">
        <authorList>
            <consortium name="Pathogen Informatics"/>
            <person name="Doyle S."/>
        </authorList>
    </citation>
    <scope>NUCLEOTIDE SEQUENCE [LARGE SCALE GENOMIC DNA]</scope>
    <source>
        <strain evidence="4 5">NCTC13316</strain>
    </source>
</reference>
<evidence type="ECO:0000313" key="5">
    <source>
        <dbReference type="Proteomes" id="UP000254794"/>
    </source>
</evidence>
<dbReference type="GO" id="GO:0000270">
    <property type="term" value="P:peptidoglycan metabolic process"/>
    <property type="evidence" value="ECO:0007669"/>
    <property type="project" value="TreeGrafter"/>
</dbReference>
<dbReference type="SUPFAM" id="SSF56601">
    <property type="entry name" value="beta-lactamase/transpeptidase-like"/>
    <property type="match status" value="1"/>
</dbReference>
<organism evidence="4 5">
    <name type="scientific">Legionella busanensis</name>
    <dbReference type="NCBI Taxonomy" id="190655"/>
    <lineage>
        <taxon>Bacteria</taxon>
        <taxon>Pseudomonadati</taxon>
        <taxon>Pseudomonadota</taxon>
        <taxon>Gammaproteobacteria</taxon>
        <taxon>Legionellales</taxon>
        <taxon>Legionellaceae</taxon>
        <taxon>Legionella</taxon>
    </lineage>
</organism>
<evidence type="ECO:0000256" key="1">
    <source>
        <dbReference type="ARBA" id="ARBA00006096"/>
    </source>
</evidence>
<protein>
    <submittedName>
        <fullName evidence="4">D-Ala-D-Ala carboxypeptidase</fullName>
        <ecNumber evidence="4">3.4.16.4</ecNumber>
    </submittedName>
</protein>
<dbReference type="NCBIfam" id="TIGR00666">
    <property type="entry name" value="PBP4"/>
    <property type="match status" value="1"/>
</dbReference>
<dbReference type="Gene3D" id="3.40.710.10">
    <property type="entry name" value="DD-peptidase/beta-lactamase superfamily"/>
    <property type="match status" value="2"/>
</dbReference>
<keyword evidence="4" id="KW-0121">Carboxypeptidase</keyword>
<dbReference type="PANTHER" id="PTHR30023">
    <property type="entry name" value="D-ALANYL-D-ALANINE CARBOXYPEPTIDASE"/>
    <property type="match status" value="1"/>
</dbReference>
<dbReference type="GO" id="GO:0009002">
    <property type="term" value="F:serine-type D-Ala-D-Ala carboxypeptidase activity"/>
    <property type="evidence" value="ECO:0007669"/>
    <property type="project" value="UniProtKB-EC"/>
</dbReference>
<comment type="similarity">
    <text evidence="1">Belongs to the peptidase S13 family.</text>
</comment>
<keyword evidence="2 4" id="KW-0378">Hydrolase</keyword>
<dbReference type="Gene3D" id="3.50.80.20">
    <property type="entry name" value="D-Ala-D-Ala carboxypeptidase C, peptidase S13"/>
    <property type="match status" value="1"/>
</dbReference>
<dbReference type="Pfam" id="PF02113">
    <property type="entry name" value="Peptidase_S13"/>
    <property type="match status" value="1"/>
</dbReference>
<dbReference type="EC" id="3.4.16.4" evidence="4"/>
<dbReference type="AlphaFoldDB" id="A0A378JN15"/>